<proteinExistence type="predicted"/>
<sequence length="98" mass="11757">MSSEKLNSIISEKRIKLHLFKPSNREIWTVVGMEKEYWLDPDLDFCSCFGYYFSNIDEKNECYHLKSLKIAREQDKVELITFSDHEYEDFISSLLHQL</sequence>
<dbReference type="EMBL" id="UINC01042151">
    <property type="protein sequence ID" value="SVB44395.1"/>
    <property type="molecule type" value="Genomic_DNA"/>
</dbReference>
<accession>A0A382E1S6</accession>
<name>A0A382E1S6_9ZZZZ</name>
<evidence type="ECO:0008006" key="2">
    <source>
        <dbReference type="Google" id="ProtNLM"/>
    </source>
</evidence>
<dbReference type="AlphaFoldDB" id="A0A382E1S6"/>
<protein>
    <recommendedName>
        <fullName evidence="2">SWIM-type domain-containing protein</fullName>
    </recommendedName>
</protein>
<evidence type="ECO:0000313" key="1">
    <source>
        <dbReference type="EMBL" id="SVB44395.1"/>
    </source>
</evidence>
<reference evidence="1" key="1">
    <citation type="submission" date="2018-05" db="EMBL/GenBank/DDBJ databases">
        <authorList>
            <person name="Lanie J.A."/>
            <person name="Ng W.-L."/>
            <person name="Kazmierczak K.M."/>
            <person name="Andrzejewski T.M."/>
            <person name="Davidsen T.M."/>
            <person name="Wayne K.J."/>
            <person name="Tettelin H."/>
            <person name="Glass J.I."/>
            <person name="Rusch D."/>
            <person name="Podicherti R."/>
            <person name="Tsui H.-C.T."/>
            <person name="Winkler M.E."/>
        </authorList>
    </citation>
    <scope>NUCLEOTIDE SEQUENCE</scope>
</reference>
<organism evidence="1">
    <name type="scientific">marine metagenome</name>
    <dbReference type="NCBI Taxonomy" id="408172"/>
    <lineage>
        <taxon>unclassified sequences</taxon>
        <taxon>metagenomes</taxon>
        <taxon>ecological metagenomes</taxon>
    </lineage>
</organism>
<gene>
    <name evidence="1" type="ORF">METZ01_LOCUS197249</name>
</gene>